<dbReference type="Proteomes" id="UP000250572">
    <property type="component" value="Unassembled WGS sequence"/>
</dbReference>
<evidence type="ECO:0000256" key="2">
    <source>
        <dbReference type="SAM" id="Coils"/>
    </source>
</evidence>
<accession>A0A315VEV2</accession>
<dbReference type="EMBL" id="NHOQ01001904">
    <property type="protein sequence ID" value="PWA21406.1"/>
    <property type="molecule type" value="Genomic_DNA"/>
</dbReference>
<keyword evidence="1 2" id="KW-0175">Coiled coil</keyword>
<dbReference type="InterPro" id="IPR041611">
    <property type="entry name" value="SKICH"/>
</dbReference>
<evidence type="ECO:0000313" key="6">
    <source>
        <dbReference type="Proteomes" id="UP000250572"/>
    </source>
</evidence>
<dbReference type="Pfam" id="PF17751">
    <property type="entry name" value="SKICH"/>
    <property type="match status" value="1"/>
</dbReference>
<reference evidence="5 6" key="1">
    <citation type="journal article" date="2018" name="G3 (Bethesda)">
        <title>A High-Quality Reference Genome for the Invasive Mosquitofish Gambusia affinis Using a Chicago Library.</title>
        <authorList>
            <person name="Hoffberg S.L."/>
            <person name="Troendle N.J."/>
            <person name="Glenn T.C."/>
            <person name="Mahmud O."/>
            <person name="Louha S."/>
            <person name="Chalopin D."/>
            <person name="Bennetzen J.L."/>
            <person name="Mauricio R."/>
        </authorList>
    </citation>
    <scope>NUCLEOTIDE SEQUENCE [LARGE SCALE GENOMIC DNA]</scope>
    <source>
        <strain evidence="5">NE01/NJP1002.9</strain>
        <tissue evidence="5">Muscle</tissue>
    </source>
</reference>
<evidence type="ECO:0000256" key="3">
    <source>
        <dbReference type="SAM" id="MobiDB-lite"/>
    </source>
</evidence>
<dbReference type="InterPro" id="IPR051002">
    <property type="entry name" value="UBA_autophagy_assoc_protein"/>
</dbReference>
<dbReference type="PANTHER" id="PTHR31915:SF10">
    <property type="entry name" value="CALCIUM-BINDING AND COILED-COIL DOMAIN 2"/>
    <property type="match status" value="1"/>
</dbReference>
<organism evidence="5 6">
    <name type="scientific">Gambusia affinis</name>
    <name type="common">Western mosquitofish</name>
    <name type="synonym">Heterandria affinis</name>
    <dbReference type="NCBI Taxonomy" id="33528"/>
    <lineage>
        <taxon>Eukaryota</taxon>
        <taxon>Metazoa</taxon>
        <taxon>Chordata</taxon>
        <taxon>Craniata</taxon>
        <taxon>Vertebrata</taxon>
        <taxon>Euteleostomi</taxon>
        <taxon>Actinopterygii</taxon>
        <taxon>Neopterygii</taxon>
        <taxon>Teleostei</taxon>
        <taxon>Neoteleostei</taxon>
        <taxon>Acanthomorphata</taxon>
        <taxon>Ovalentaria</taxon>
        <taxon>Atherinomorphae</taxon>
        <taxon>Cyprinodontiformes</taxon>
        <taxon>Poeciliidae</taxon>
        <taxon>Poeciliinae</taxon>
        <taxon>Gambusia</taxon>
    </lineage>
</organism>
<protein>
    <recommendedName>
        <fullName evidence="4">SKICH domain-containing protein</fullName>
    </recommendedName>
</protein>
<feature type="coiled-coil region" evidence="2">
    <location>
        <begin position="143"/>
        <end position="226"/>
    </location>
</feature>
<feature type="compositionally biased region" description="Polar residues" evidence="3">
    <location>
        <begin position="251"/>
        <end position="267"/>
    </location>
</feature>
<feature type="domain" description="SKICH" evidence="4">
    <location>
        <begin position="24"/>
        <end position="125"/>
    </location>
</feature>
<feature type="region of interest" description="Disordered" evidence="3">
    <location>
        <begin position="658"/>
        <end position="692"/>
    </location>
</feature>
<comment type="caution">
    <text evidence="5">The sequence shown here is derived from an EMBL/GenBank/DDBJ whole genome shotgun (WGS) entry which is preliminary data.</text>
</comment>
<evidence type="ECO:0000256" key="1">
    <source>
        <dbReference type="ARBA" id="ARBA00023054"/>
    </source>
</evidence>
<feature type="region of interest" description="Disordered" evidence="3">
    <location>
        <begin position="251"/>
        <end position="271"/>
    </location>
</feature>
<feature type="region of interest" description="Disordered" evidence="3">
    <location>
        <begin position="353"/>
        <end position="377"/>
    </location>
</feature>
<keyword evidence="6" id="KW-1185">Reference proteome</keyword>
<dbReference type="AlphaFoldDB" id="A0A315VEV2"/>
<feature type="compositionally biased region" description="Basic and acidic residues" evidence="3">
    <location>
        <begin position="353"/>
        <end position="365"/>
    </location>
</feature>
<proteinExistence type="predicted"/>
<gene>
    <name evidence="5" type="ORF">CCH79_00003345</name>
</gene>
<name>A0A315VEV2_GAMAF</name>
<evidence type="ECO:0000259" key="4">
    <source>
        <dbReference type="Pfam" id="PF17751"/>
    </source>
</evidence>
<evidence type="ECO:0000313" key="5">
    <source>
        <dbReference type="EMBL" id="PWA21406.1"/>
    </source>
</evidence>
<dbReference type="STRING" id="33528.ENSGAFP00000019114"/>
<dbReference type="Gene3D" id="2.60.40.2840">
    <property type="match status" value="1"/>
</dbReference>
<dbReference type="PANTHER" id="PTHR31915">
    <property type="entry name" value="SKICH DOMAIN-CONTAINING PROTEIN"/>
    <property type="match status" value="1"/>
</dbReference>
<sequence>METSPEAAAAAAATDPPARTFSQVVFIDIPYSYPPSSPITCRFTLNAAFQPNPRDWVGIFKVGWSSTKDYHTFVWVEAVHDAQLPEMRQAVFKEYYLPKDEIEYYQFCYIDSSGQVRGASTPFCFKNPSEQNTESIADDDLLVITTQEHVEQSQREKAELQKQLDLMRAENETLKSALLKDQNEISSSKDQNDQTEAEMAKLIKEMDQVKEHNEKLKNTLQLQMKENDRLKVCHQFVEEMVIEMTKRMEIQKQNSTEQEKLSSLSSRSNEEKYDRAVMKINQMKEEREELKGKLDAQSDEISKLKAKLREAERELTNALDRFQLQQVDLQSTTKEKDRISLELQKLQSVKGNMDEVRRENQELSRRLSQQDSLERAPKDDLTAQCQTLSMQLQDAQAKLLAEREETRAVTRQCEFTENELRDMQARELNKMLADKDISIQEKEHEIRLVKQERDELSREVQVLKGDVERLRSHYANLTSPVAEEMPYLQPDPIVAGSDIPAVHDQQDILGQQEHIYNTIGEERTRGQAEPKANLTTRTPSTCELNPTVSPAPLISMNRGGATKHVVGLCSGSDSLLVTPDEEPALVCRHCRESFPGITHPELEQHEQSHRVCPFCTMICDSMEQSIFEDHVYGHELVPIKYTDTCDCNVTNMRRFKGKKPSPFSSPMLDVTPVRPSAPGGEPALSGSTSVNASTSRNITIHPQISLRRHLIGLLGRDITRGQLGEEGWQPVLSIPGSLRVQPGQAFFKQMILEIRGARHAEYENMEVRQGACCLFR</sequence>